<evidence type="ECO:0000313" key="1">
    <source>
        <dbReference type="EMBL" id="AZE56888.1"/>
    </source>
</evidence>
<gene>
    <name evidence="1" type="ORF">C4K03_4750</name>
</gene>
<dbReference type="AlphaFoldDB" id="A0A3G7UE96"/>
<dbReference type="InterPro" id="IPR009335">
    <property type="entry name" value="T3SS_HrpE/ATPase_suE"/>
</dbReference>
<name>A0A3G7UE96_9PSED</name>
<evidence type="ECO:0000313" key="2">
    <source>
        <dbReference type="Proteomes" id="UP000268696"/>
    </source>
</evidence>
<dbReference type="RefSeq" id="WP_124379079.1">
    <property type="nucleotide sequence ID" value="NZ_CP027754.1"/>
</dbReference>
<dbReference type="EMBL" id="CP027754">
    <property type="protein sequence ID" value="AZE56888.1"/>
    <property type="molecule type" value="Genomic_DNA"/>
</dbReference>
<proteinExistence type="predicted"/>
<evidence type="ECO:0008006" key="3">
    <source>
        <dbReference type="Google" id="ProtNLM"/>
    </source>
</evidence>
<protein>
    <recommendedName>
        <fullName evidence="3">HrpE/YscL family type III secretion apparatus protein</fullName>
    </recommendedName>
</protein>
<accession>A0A3G7UE96</accession>
<reference evidence="1 2" key="1">
    <citation type="submission" date="2018-03" db="EMBL/GenBank/DDBJ databases">
        <title>Diversity of phytobeneficial traits revealed by whole-genome analysis of worldwide-isolated phenazine-producing Pseudomonas spp.</title>
        <authorList>
            <person name="Biessy A."/>
            <person name="Novinscak A."/>
            <person name="Blom J."/>
            <person name="Leger G."/>
            <person name="Thomashow L.S."/>
            <person name="Cazorla F.M."/>
            <person name="Josic D."/>
            <person name="Filion M."/>
        </authorList>
    </citation>
    <scope>NUCLEOTIDE SEQUENCE [LARGE SCALE GENOMIC DNA]</scope>
    <source>
        <strain evidence="1 2">30B</strain>
    </source>
</reference>
<organism evidence="1 2">
    <name type="scientific">Pseudomonas synxantha</name>
    <dbReference type="NCBI Taxonomy" id="47883"/>
    <lineage>
        <taxon>Bacteria</taxon>
        <taxon>Pseudomonadati</taxon>
        <taxon>Pseudomonadota</taxon>
        <taxon>Gammaproteobacteria</taxon>
        <taxon>Pseudomonadales</taxon>
        <taxon>Pseudomonadaceae</taxon>
        <taxon>Pseudomonas</taxon>
    </lineage>
</organism>
<dbReference type="Proteomes" id="UP000268696">
    <property type="component" value="Chromosome"/>
</dbReference>
<sequence>MWVKRRITSHSSQPLLMPAVLTREHLKGFELAAAVLRQAQARAESERKHEAALANEAHAAFLQSTLACSLAREQMFQEQVRDYQQAAVRLVNQALHLLLVQVPPAERIEGLLEQLFERGSTDANVQVYCHPNVQSLVRKWLDQHPDCHWDVVTNIELPEDALYVDAGAGELHINWNACVAQLLLPESACVEA</sequence>
<dbReference type="Pfam" id="PF06188">
    <property type="entry name" value="HrpE"/>
    <property type="match status" value="1"/>
</dbReference>